<feature type="transmembrane region" description="Helical" evidence="1">
    <location>
        <begin position="232"/>
        <end position="254"/>
    </location>
</feature>
<gene>
    <name evidence="3" type="ORF">NBH00_21975</name>
</gene>
<keyword evidence="1" id="KW-0472">Membrane</keyword>
<dbReference type="EMBL" id="CP098502">
    <property type="protein sequence ID" value="UTI63996.1"/>
    <property type="molecule type" value="Genomic_DNA"/>
</dbReference>
<reference evidence="3 4" key="1">
    <citation type="submission" date="2022-06" db="EMBL/GenBank/DDBJ databases">
        <title>Paraconexibacter antarcticus.</title>
        <authorList>
            <person name="Kim C.S."/>
        </authorList>
    </citation>
    <scope>NUCLEOTIDE SEQUENCE [LARGE SCALE GENOMIC DNA]</scope>
    <source>
        <strain evidence="3 4">02-257</strain>
    </source>
</reference>
<dbReference type="RefSeq" id="WP_254570710.1">
    <property type="nucleotide sequence ID" value="NZ_CP098502.1"/>
</dbReference>
<evidence type="ECO:0000313" key="4">
    <source>
        <dbReference type="Proteomes" id="UP001056035"/>
    </source>
</evidence>
<protein>
    <submittedName>
        <fullName evidence="3">M56 family metallopeptidase</fullName>
    </submittedName>
</protein>
<dbReference type="Gene3D" id="3.30.2010.10">
    <property type="entry name" value="Metalloproteases ('zincins'), catalytic domain"/>
    <property type="match status" value="1"/>
</dbReference>
<feature type="domain" description="Peptidase M56" evidence="2">
    <location>
        <begin position="108"/>
        <end position="190"/>
    </location>
</feature>
<evidence type="ECO:0000256" key="1">
    <source>
        <dbReference type="SAM" id="Phobius"/>
    </source>
</evidence>
<sequence>MQLGLGALAAAAAALAATTVLRSVNPGASSWSDLQRMCITMLGGASPVARVIILALAGIGLAVPVRGASSIFRQLTATRRFLRSLTVTDVQAGSPSVVTVADDRPLAFCAGVLRPRIYLSTGTRRLLPRPELDAVIAHESHHAQRRDPLRMLIVDAVRHAMFFLPVLGQCRTRYGSLTELAADERAIATVGVRPLAGALAMFDAHGGPLTAVSAERVDHLLGERHAWQISPLALIGGLWSIAGIVALAITTLSFVSTQSITMVSLASTACGVTIIALPVTAAGLAFGLIGPRYPR</sequence>
<dbReference type="CDD" id="cd07326">
    <property type="entry name" value="M56_BlaR1_MecR1_like"/>
    <property type="match status" value="1"/>
</dbReference>
<keyword evidence="1" id="KW-1133">Transmembrane helix</keyword>
<feature type="transmembrane region" description="Helical" evidence="1">
    <location>
        <begin position="40"/>
        <end position="63"/>
    </location>
</feature>
<keyword evidence="1" id="KW-0812">Transmembrane</keyword>
<name>A0ABY5DPN1_9ACTN</name>
<dbReference type="PANTHER" id="PTHR34978">
    <property type="entry name" value="POSSIBLE SENSOR-TRANSDUCER PROTEIN BLAR"/>
    <property type="match status" value="1"/>
</dbReference>
<feature type="transmembrane region" description="Helical" evidence="1">
    <location>
        <begin position="260"/>
        <end position="289"/>
    </location>
</feature>
<organism evidence="3 4">
    <name type="scientific">Paraconexibacter antarcticus</name>
    <dbReference type="NCBI Taxonomy" id="2949664"/>
    <lineage>
        <taxon>Bacteria</taxon>
        <taxon>Bacillati</taxon>
        <taxon>Actinomycetota</taxon>
        <taxon>Thermoleophilia</taxon>
        <taxon>Solirubrobacterales</taxon>
        <taxon>Paraconexibacteraceae</taxon>
        <taxon>Paraconexibacter</taxon>
    </lineage>
</organism>
<dbReference type="Proteomes" id="UP001056035">
    <property type="component" value="Chromosome"/>
</dbReference>
<keyword evidence="4" id="KW-1185">Reference proteome</keyword>
<evidence type="ECO:0000313" key="3">
    <source>
        <dbReference type="EMBL" id="UTI63996.1"/>
    </source>
</evidence>
<accession>A0ABY5DPN1</accession>
<evidence type="ECO:0000259" key="2">
    <source>
        <dbReference type="Pfam" id="PF05569"/>
    </source>
</evidence>
<dbReference type="PANTHER" id="PTHR34978:SF3">
    <property type="entry name" value="SLR0241 PROTEIN"/>
    <property type="match status" value="1"/>
</dbReference>
<dbReference type="InterPro" id="IPR008756">
    <property type="entry name" value="Peptidase_M56"/>
</dbReference>
<proteinExistence type="predicted"/>
<dbReference type="InterPro" id="IPR052173">
    <property type="entry name" value="Beta-lactam_resp_regulator"/>
</dbReference>
<dbReference type="Pfam" id="PF05569">
    <property type="entry name" value="Peptidase_M56"/>
    <property type="match status" value="1"/>
</dbReference>